<feature type="compositionally biased region" description="Basic residues" evidence="1">
    <location>
        <begin position="1"/>
        <end position="28"/>
    </location>
</feature>
<feature type="compositionally biased region" description="Basic residues" evidence="1">
    <location>
        <begin position="191"/>
        <end position="201"/>
    </location>
</feature>
<feature type="region of interest" description="Disordered" evidence="1">
    <location>
        <begin position="1"/>
        <end position="172"/>
    </location>
</feature>
<keyword evidence="2" id="KW-0012">Acyltransferase</keyword>
<feature type="compositionally biased region" description="Gly residues" evidence="1">
    <location>
        <begin position="29"/>
        <end position="44"/>
    </location>
</feature>
<keyword evidence="2" id="KW-0808">Transferase</keyword>
<feature type="compositionally biased region" description="Gly residues" evidence="1">
    <location>
        <begin position="153"/>
        <end position="162"/>
    </location>
</feature>
<sequence>DRPRGRAARHRRRRAGGGRPRPGRRARAHGGGGARGPRGRGGARGLPRDLDPGLPRLARPLPRRRALGPRAGQGGVRADGARQRGSARARLRRTRRAGPRRPDDAGRGRDRAGGARGGARHAVQQPAHHRARRAPAQPPPEARPHLHRAAGVGARGRGGAAGRGHPSRPGRRVGVLGALDAARPAGATRVGRGHPRGRVAHRARDAPGGEPAVRLRGALLRARRRRADARLGASARARGAPGARDRPRAVGAARRQRDRGPRRPLRGGARLRRAAALAHYWVTGDRRRMARPRLEL</sequence>
<evidence type="ECO:0000256" key="1">
    <source>
        <dbReference type="SAM" id="MobiDB-lite"/>
    </source>
</evidence>
<feature type="non-terminal residue" evidence="2">
    <location>
        <position position="1"/>
    </location>
</feature>
<dbReference type="AlphaFoldDB" id="A0A6J4M8N7"/>
<evidence type="ECO:0000313" key="2">
    <source>
        <dbReference type="EMBL" id="CAA9352935.1"/>
    </source>
</evidence>
<feature type="region of interest" description="Disordered" evidence="1">
    <location>
        <begin position="229"/>
        <end position="267"/>
    </location>
</feature>
<feature type="region of interest" description="Disordered" evidence="1">
    <location>
        <begin position="186"/>
        <end position="210"/>
    </location>
</feature>
<keyword evidence="2" id="KW-0449">Lipoprotein</keyword>
<feature type="compositionally biased region" description="Low complexity" evidence="1">
    <location>
        <begin position="230"/>
        <end position="242"/>
    </location>
</feature>
<proteinExistence type="predicted"/>
<feature type="compositionally biased region" description="Basic residues" evidence="1">
    <location>
        <begin position="85"/>
        <end position="99"/>
    </location>
</feature>
<dbReference type="EMBL" id="CADCTU010000778">
    <property type="protein sequence ID" value="CAA9352935.1"/>
    <property type="molecule type" value="Genomic_DNA"/>
</dbReference>
<name>A0A6J4M8N7_9BACT</name>
<accession>A0A6J4M8N7</accession>
<gene>
    <name evidence="2" type="ORF">AVDCRST_MAG11-3629</name>
</gene>
<organism evidence="2">
    <name type="scientific">uncultured Gemmatimonadaceae bacterium</name>
    <dbReference type="NCBI Taxonomy" id="246130"/>
    <lineage>
        <taxon>Bacteria</taxon>
        <taxon>Pseudomonadati</taxon>
        <taxon>Gemmatimonadota</taxon>
        <taxon>Gemmatimonadia</taxon>
        <taxon>Gemmatimonadales</taxon>
        <taxon>Gemmatimonadaceae</taxon>
        <taxon>environmental samples</taxon>
    </lineage>
</organism>
<feature type="compositionally biased region" description="Basic residues" evidence="1">
    <location>
        <begin position="254"/>
        <end position="267"/>
    </location>
</feature>
<feature type="non-terminal residue" evidence="2">
    <location>
        <position position="296"/>
    </location>
</feature>
<feature type="compositionally biased region" description="Basic and acidic residues" evidence="1">
    <location>
        <begin position="100"/>
        <end position="113"/>
    </location>
</feature>
<reference evidence="2" key="1">
    <citation type="submission" date="2020-02" db="EMBL/GenBank/DDBJ databases">
        <authorList>
            <person name="Meier V. D."/>
        </authorList>
    </citation>
    <scope>NUCLEOTIDE SEQUENCE</scope>
    <source>
        <strain evidence="2">AVDCRST_MAG11</strain>
    </source>
</reference>
<dbReference type="GO" id="GO:0016746">
    <property type="term" value="F:acyltransferase activity"/>
    <property type="evidence" value="ECO:0007669"/>
    <property type="project" value="UniProtKB-KW"/>
</dbReference>
<protein>
    <submittedName>
        <fullName evidence="2">Nitrilase/cyanide hydratase and apolipoprotein N-acyltransferase</fullName>
    </submittedName>
</protein>